<dbReference type="STRING" id="57664.SAMN05661003_10860"/>
<keyword evidence="1" id="KW-0812">Transmembrane</keyword>
<evidence type="ECO:0000313" key="2">
    <source>
        <dbReference type="EMBL" id="SDE33946.1"/>
    </source>
</evidence>
<keyword evidence="1" id="KW-1133">Transmembrane helix</keyword>
<organism evidence="2 3">
    <name type="scientific">Desulfuromonas thiophila</name>
    <dbReference type="NCBI Taxonomy" id="57664"/>
    <lineage>
        <taxon>Bacteria</taxon>
        <taxon>Pseudomonadati</taxon>
        <taxon>Thermodesulfobacteriota</taxon>
        <taxon>Desulfuromonadia</taxon>
        <taxon>Desulfuromonadales</taxon>
        <taxon>Desulfuromonadaceae</taxon>
        <taxon>Desulfuromonas</taxon>
    </lineage>
</organism>
<reference evidence="3" key="1">
    <citation type="submission" date="2016-10" db="EMBL/GenBank/DDBJ databases">
        <authorList>
            <person name="Varghese N."/>
            <person name="Submissions S."/>
        </authorList>
    </citation>
    <scope>NUCLEOTIDE SEQUENCE [LARGE SCALE GENOMIC DNA]</scope>
    <source>
        <strain evidence="3">DSM 8987</strain>
    </source>
</reference>
<feature type="transmembrane region" description="Helical" evidence="1">
    <location>
        <begin position="65"/>
        <end position="88"/>
    </location>
</feature>
<dbReference type="RefSeq" id="WP_092078412.1">
    <property type="nucleotide sequence ID" value="NZ_FNAQ01000008.1"/>
</dbReference>
<protein>
    <submittedName>
        <fullName evidence="2">Uncharacterized protein</fullName>
    </submittedName>
</protein>
<feature type="transmembrane region" description="Helical" evidence="1">
    <location>
        <begin position="323"/>
        <end position="344"/>
    </location>
</feature>
<feature type="transmembrane region" description="Helical" evidence="1">
    <location>
        <begin position="185"/>
        <end position="204"/>
    </location>
</feature>
<evidence type="ECO:0000256" key="1">
    <source>
        <dbReference type="SAM" id="Phobius"/>
    </source>
</evidence>
<accession>A0A1G7C5K2</accession>
<keyword evidence="3" id="KW-1185">Reference proteome</keyword>
<dbReference type="Proteomes" id="UP000243205">
    <property type="component" value="Unassembled WGS sequence"/>
</dbReference>
<feature type="transmembrane region" description="Helical" evidence="1">
    <location>
        <begin position="20"/>
        <end position="45"/>
    </location>
</feature>
<feature type="transmembrane region" description="Helical" evidence="1">
    <location>
        <begin position="225"/>
        <end position="246"/>
    </location>
</feature>
<feature type="transmembrane region" description="Helical" evidence="1">
    <location>
        <begin position="283"/>
        <end position="303"/>
    </location>
</feature>
<dbReference type="EMBL" id="FNAQ01000008">
    <property type="protein sequence ID" value="SDE33946.1"/>
    <property type="molecule type" value="Genomic_DNA"/>
</dbReference>
<keyword evidence="1" id="KW-0472">Membrane</keyword>
<feature type="transmembrane region" description="Helical" evidence="1">
    <location>
        <begin position="258"/>
        <end position="276"/>
    </location>
</feature>
<dbReference type="OrthoDB" id="9810382at2"/>
<dbReference type="AlphaFoldDB" id="A0A1G7C5K2"/>
<gene>
    <name evidence="2" type="ORF">SAMN05661003_10860</name>
</gene>
<sequence>MNPLVPSPDLLPVSRAMLEALLLLTFPLHLLFMNALLASVLLALWGHYRSAEPAAQRLSYRLAQLLPLLIAFTINFGVPPLLFIQVLYGNFVYASSIVMGVVWLSVIPLLLTLYYVAYVYDFNFWRLGRKAALLLAAVGLLVLAVAFVFSNNMTLMLKPEHWRAYFAADGGWFLNLAEPTLWPRYLHMLIGASGVGALLAALLVGLWRRQDPAVAELARRWALRLFLVILGLQIVVGSWFLLALPADVLLLFLGRNSLASLTFVLALVLVALLLYLSLRERFGLVAAGAVLLLYLMSFLRAFVREGYLAKTFVELVEQSPQDLTPLLLFVVTLVIGVALVAWMVRAALACRE</sequence>
<evidence type="ECO:0000313" key="3">
    <source>
        <dbReference type="Proteomes" id="UP000243205"/>
    </source>
</evidence>
<proteinExistence type="predicted"/>
<feature type="transmembrane region" description="Helical" evidence="1">
    <location>
        <begin position="132"/>
        <end position="150"/>
    </location>
</feature>
<feature type="transmembrane region" description="Helical" evidence="1">
    <location>
        <begin position="94"/>
        <end position="120"/>
    </location>
</feature>
<name>A0A1G7C5K2_9BACT</name>